<dbReference type="Gramene" id="KFK40458">
    <property type="protein sequence ID" value="KFK40458"/>
    <property type="gene ID" value="AALP_AA3G375600"/>
</dbReference>
<evidence type="ECO:0000256" key="1">
    <source>
        <dbReference type="SAM" id="MobiDB-lite"/>
    </source>
</evidence>
<evidence type="ECO:0000313" key="2">
    <source>
        <dbReference type="EMBL" id="KFK40458.1"/>
    </source>
</evidence>
<protein>
    <submittedName>
        <fullName evidence="2">Uncharacterized protein</fullName>
    </submittedName>
</protein>
<dbReference type="EMBL" id="CM002871">
    <property type="protein sequence ID" value="KFK40458.1"/>
    <property type="molecule type" value="Genomic_DNA"/>
</dbReference>
<dbReference type="Proteomes" id="UP000029120">
    <property type="component" value="Chromosome 3"/>
</dbReference>
<name>A0A087HEA6_ARAAL</name>
<reference evidence="3" key="1">
    <citation type="journal article" date="2015" name="Nat. Plants">
        <title>Genome expansion of Arabis alpina linked with retrotransposition and reduced symmetric DNA methylation.</title>
        <authorList>
            <person name="Willing E.M."/>
            <person name="Rawat V."/>
            <person name="Mandakova T."/>
            <person name="Maumus F."/>
            <person name="James G.V."/>
            <person name="Nordstroem K.J."/>
            <person name="Becker C."/>
            <person name="Warthmann N."/>
            <person name="Chica C."/>
            <person name="Szarzynska B."/>
            <person name="Zytnicki M."/>
            <person name="Albani M.C."/>
            <person name="Kiefer C."/>
            <person name="Bergonzi S."/>
            <person name="Castaings L."/>
            <person name="Mateos J.L."/>
            <person name="Berns M.C."/>
            <person name="Bujdoso N."/>
            <person name="Piofczyk T."/>
            <person name="de Lorenzo L."/>
            <person name="Barrero-Sicilia C."/>
            <person name="Mateos I."/>
            <person name="Piednoel M."/>
            <person name="Hagmann J."/>
            <person name="Chen-Min-Tao R."/>
            <person name="Iglesias-Fernandez R."/>
            <person name="Schuster S.C."/>
            <person name="Alonso-Blanco C."/>
            <person name="Roudier F."/>
            <person name="Carbonero P."/>
            <person name="Paz-Ares J."/>
            <person name="Davis S.J."/>
            <person name="Pecinka A."/>
            <person name="Quesneville H."/>
            <person name="Colot V."/>
            <person name="Lysak M.A."/>
            <person name="Weigel D."/>
            <person name="Coupland G."/>
            <person name="Schneeberger K."/>
        </authorList>
    </citation>
    <scope>NUCLEOTIDE SEQUENCE [LARGE SCALE GENOMIC DNA]</scope>
    <source>
        <strain evidence="3">cv. Pajares</strain>
    </source>
</reference>
<accession>A0A087HEA6</accession>
<feature type="compositionally biased region" description="Pro residues" evidence="1">
    <location>
        <begin position="80"/>
        <end position="99"/>
    </location>
</feature>
<gene>
    <name evidence="2" type="ordered locus">AALP_Aa3g375600</name>
</gene>
<feature type="region of interest" description="Disordered" evidence="1">
    <location>
        <begin position="76"/>
        <end position="130"/>
    </location>
</feature>
<proteinExistence type="predicted"/>
<evidence type="ECO:0000313" key="3">
    <source>
        <dbReference type="Proteomes" id="UP000029120"/>
    </source>
</evidence>
<sequence>MILTLGTSPIINRKPISTKDHRIESPCRSVRPLPPPLRSCPPVCPLHPPLKSTPRENHLWVRTISVDLCVVTRTSSSLLPEPPDLLLPEPCEPIPPDPPDGSLGAAHRASPLLTGSKYHHSMDPFPHLYP</sequence>
<organism evidence="2 3">
    <name type="scientific">Arabis alpina</name>
    <name type="common">Alpine rock-cress</name>
    <dbReference type="NCBI Taxonomy" id="50452"/>
    <lineage>
        <taxon>Eukaryota</taxon>
        <taxon>Viridiplantae</taxon>
        <taxon>Streptophyta</taxon>
        <taxon>Embryophyta</taxon>
        <taxon>Tracheophyta</taxon>
        <taxon>Spermatophyta</taxon>
        <taxon>Magnoliopsida</taxon>
        <taxon>eudicotyledons</taxon>
        <taxon>Gunneridae</taxon>
        <taxon>Pentapetalae</taxon>
        <taxon>rosids</taxon>
        <taxon>malvids</taxon>
        <taxon>Brassicales</taxon>
        <taxon>Brassicaceae</taxon>
        <taxon>Arabideae</taxon>
        <taxon>Arabis</taxon>
    </lineage>
</organism>
<dbReference type="AlphaFoldDB" id="A0A087HEA6"/>
<keyword evidence="3" id="KW-1185">Reference proteome</keyword>